<dbReference type="Gene3D" id="3.40.50.360">
    <property type="match status" value="1"/>
</dbReference>
<reference evidence="2 4" key="2">
    <citation type="journal article" date="2017" name="BMC Genomics">
        <title>Genomic analysis of methanogenic archaea reveals a shift towards energy conservation.</title>
        <authorList>
            <person name="Gilmore S.P."/>
            <person name="Henske J.K."/>
            <person name="Sexton J.A."/>
            <person name="Solomon K.V."/>
            <person name="Seppala S."/>
            <person name="Yoo J.I."/>
            <person name="Huyett L.M."/>
            <person name="Pressman A."/>
            <person name="Cogan J.Z."/>
            <person name="Kivenson V."/>
            <person name="Peng X."/>
            <person name="Tan Y."/>
            <person name="Valentine D.L."/>
            <person name="O'Malley M.A."/>
        </authorList>
    </citation>
    <scope>NUCLEOTIDE SEQUENCE [LARGE SCALE GENOMIC DNA]</scope>
    <source>
        <strain evidence="2 4">1R-7</strain>
    </source>
</reference>
<organism evidence="2 4">
    <name type="scientific">Methanosphaera cuniculi</name>
    <dbReference type="NCBI Taxonomy" id="1077256"/>
    <lineage>
        <taxon>Archaea</taxon>
        <taxon>Methanobacteriati</taxon>
        <taxon>Methanobacteriota</taxon>
        <taxon>Methanomada group</taxon>
        <taxon>Methanobacteria</taxon>
        <taxon>Methanobacteriales</taxon>
        <taxon>Methanobacteriaceae</taxon>
        <taxon>Methanosphaera</taxon>
    </lineage>
</organism>
<accession>A0A2A2HCI1</accession>
<sequence>MTDLVVYYTRTNKTKMVAEKIAQMKNADMLEIIDKKDRSGALGYIGGAISAVRNSSTPIEYDVKDLSKYDIVYLGSPVWASKPAPAIREYIEQNDFSDVNVVTFVTMMASGEKPALEIMNDMIQKQGGNVIKSFAIITKNTDIDELTQKAIEEI</sequence>
<proteinExistence type="predicted"/>
<evidence type="ECO:0000313" key="4">
    <source>
        <dbReference type="Proteomes" id="UP000217528"/>
    </source>
</evidence>
<dbReference type="GO" id="GO:0010181">
    <property type="term" value="F:FMN binding"/>
    <property type="evidence" value="ECO:0007669"/>
    <property type="project" value="InterPro"/>
</dbReference>
<dbReference type="InterPro" id="IPR008254">
    <property type="entry name" value="Flavodoxin/NO_synth"/>
</dbReference>
<dbReference type="PANTHER" id="PTHR39201:SF1">
    <property type="entry name" value="FLAVODOXIN-LIKE DOMAIN-CONTAINING PROTEIN"/>
    <property type="match status" value="1"/>
</dbReference>
<dbReference type="Proteomes" id="UP000217528">
    <property type="component" value="Unassembled WGS sequence"/>
</dbReference>
<keyword evidence="4" id="KW-1185">Reference proteome</keyword>
<dbReference type="EMBL" id="LMVN01000024">
    <property type="protein sequence ID" value="PAV06943.1"/>
    <property type="molecule type" value="Genomic_DNA"/>
</dbReference>
<name>A0A2A2HCI1_9EURY</name>
<reference evidence="3 5" key="1">
    <citation type="submission" date="2016-04" db="EMBL/GenBank/DDBJ databases">
        <title>Genome sequence of Methanosphaera cuniculi DSM 4103.</title>
        <authorList>
            <person name="Poehlein A."/>
            <person name="Seedorf H."/>
            <person name="Daniel R."/>
        </authorList>
    </citation>
    <scope>NUCLEOTIDE SEQUENCE [LARGE SCALE GENOMIC DNA]</scope>
    <source>
        <strain evidence="3 5">DSM 4103</strain>
    </source>
</reference>
<dbReference type="AlphaFoldDB" id="A0A2A2HCI1"/>
<dbReference type="EMBL" id="LWMS01000010">
    <property type="protein sequence ID" value="PWL08714.1"/>
    <property type="molecule type" value="Genomic_DNA"/>
</dbReference>
<evidence type="ECO:0000259" key="1">
    <source>
        <dbReference type="PROSITE" id="PS50902"/>
    </source>
</evidence>
<dbReference type="PROSITE" id="PS50902">
    <property type="entry name" value="FLAVODOXIN_LIKE"/>
    <property type="match status" value="1"/>
</dbReference>
<dbReference type="InterPro" id="IPR029039">
    <property type="entry name" value="Flavoprotein-like_sf"/>
</dbReference>
<protein>
    <submittedName>
        <fullName evidence="3">Flavodoxin</fullName>
    </submittedName>
</protein>
<dbReference type="Pfam" id="PF12682">
    <property type="entry name" value="Flavodoxin_4"/>
    <property type="match status" value="1"/>
</dbReference>
<evidence type="ECO:0000313" key="2">
    <source>
        <dbReference type="EMBL" id="PAV06943.1"/>
    </source>
</evidence>
<gene>
    <name evidence="2" type="ORF">ASJ82_07475</name>
    <name evidence="3" type="ORF">MSCUN_04270</name>
</gene>
<feature type="domain" description="Flavodoxin-like" evidence="1">
    <location>
        <begin position="3"/>
        <end position="154"/>
    </location>
</feature>
<dbReference type="SUPFAM" id="SSF52218">
    <property type="entry name" value="Flavoproteins"/>
    <property type="match status" value="1"/>
</dbReference>
<evidence type="ECO:0000313" key="5">
    <source>
        <dbReference type="Proteomes" id="UP000246004"/>
    </source>
</evidence>
<comment type="caution">
    <text evidence="2">The sequence shown here is derived from an EMBL/GenBank/DDBJ whole genome shotgun (WGS) entry which is preliminary data.</text>
</comment>
<dbReference type="RefSeq" id="WP_095609119.1">
    <property type="nucleotide sequence ID" value="NZ_LMVN01000024.1"/>
</dbReference>
<evidence type="ECO:0000313" key="3">
    <source>
        <dbReference type="EMBL" id="PWL08714.1"/>
    </source>
</evidence>
<dbReference type="PANTHER" id="PTHR39201">
    <property type="entry name" value="EXPORTED PROTEIN-RELATED"/>
    <property type="match status" value="1"/>
</dbReference>
<dbReference type="Proteomes" id="UP000246004">
    <property type="component" value="Unassembled WGS sequence"/>
</dbReference>
<dbReference type="OrthoDB" id="73155at2157"/>